<dbReference type="InterPro" id="IPR004811">
    <property type="entry name" value="RelA/Spo_fam"/>
</dbReference>
<proteinExistence type="inferred from homology"/>
<dbReference type="AlphaFoldDB" id="A0A932GMD8"/>
<protein>
    <submittedName>
        <fullName evidence="5">Bifunctional (P)ppGpp synthetase/guanosine-3',5'-bis(Diphosphate) 3'-pyrophosphohydrolase</fullName>
    </submittedName>
</protein>
<dbReference type="InterPro" id="IPR012675">
    <property type="entry name" value="Beta-grasp_dom_sf"/>
</dbReference>
<organism evidence="5 6">
    <name type="scientific">Tectimicrobiota bacterium</name>
    <dbReference type="NCBI Taxonomy" id="2528274"/>
    <lineage>
        <taxon>Bacteria</taxon>
        <taxon>Pseudomonadati</taxon>
        <taxon>Nitrospinota/Tectimicrobiota group</taxon>
        <taxon>Candidatus Tectimicrobiota</taxon>
    </lineage>
</organism>
<dbReference type="Pfam" id="PF04607">
    <property type="entry name" value="RelA_SpoT"/>
    <property type="match status" value="1"/>
</dbReference>
<dbReference type="SUPFAM" id="SSF55021">
    <property type="entry name" value="ACT-like"/>
    <property type="match status" value="1"/>
</dbReference>
<dbReference type="PROSITE" id="PS51831">
    <property type="entry name" value="HD"/>
    <property type="match status" value="1"/>
</dbReference>
<comment type="function">
    <text evidence="1">In eubacteria ppGpp (guanosine 3'-diphosphate 5'-diphosphate) is a mediator of the stringent response that coordinates a variety of cellular activities in response to changes in nutritional abundance.</text>
</comment>
<evidence type="ECO:0000259" key="2">
    <source>
        <dbReference type="PROSITE" id="PS51671"/>
    </source>
</evidence>
<dbReference type="FunFam" id="3.10.20.30:FF:000002">
    <property type="entry name" value="GTP pyrophosphokinase (RelA/SpoT)"/>
    <property type="match status" value="1"/>
</dbReference>
<accession>A0A932GMD8</accession>
<dbReference type="Pfam" id="PF19296">
    <property type="entry name" value="RelA_AH_RIS"/>
    <property type="match status" value="1"/>
</dbReference>
<dbReference type="InterPro" id="IPR002912">
    <property type="entry name" value="ACT_dom"/>
</dbReference>
<dbReference type="FunFam" id="1.10.3210.10:FF:000001">
    <property type="entry name" value="GTP pyrophosphokinase RelA"/>
    <property type="match status" value="1"/>
</dbReference>
<evidence type="ECO:0000256" key="1">
    <source>
        <dbReference type="RuleBase" id="RU003847"/>
    </source>
</evidence>
<dbReference type="CDD" id="cd04876">
    <property type="entry name" value="ACT_RelA-SpoT"/>
    <property type="match status" value="1"/>
</dbReference>
<evidence type="ECO:0000313" key="5">
    <source>
        <dbReference type="EMBL" id="MBI3013707.1"/>
    </source>
</evidence>
<dbReference type="SUPFAM" id="SSF109604">
    <property type="entry name" value="HD-domain/PDEase-like"/>
    <property type="match status" value="1"/>
</dbReference>
<dbReference type="GO" id="GO:0015949">
    <property type="term" value="P:nucleobase-containing small molecule interconversion"/>
    <property type="evidence" value="ECO:0007669"/>
    <property type="project" value="UniProtKB-ARBA"/>
</dbReference>
<dbReference type="SMART" id="SM00954">
    <property type="entry name" value="RelA_SpoT"/>
    <property type="match status" value="1"/>
</dbReference>
<dbReference type="Gene3D" id="3.10.20.30">
    <property type="match status" value="1"/>
</dbReference>
<dbReference type="InterPro" id="IPR004095">
    <property type="entry name" value="TGS"/>
</dbReference>
<dbReference type="Pfam" id="PF02824">
    <property type="entry name" value="TGS"/>
    <property type="match status" value="1"/>
</dbReference>
<dbReference type="GO" id="GO:0015969">
    <property type="term" value="P:guanosine tetraphosphate metabolic process"/>
    <property type="evidence" value="ECO:0007669"/>
    <property type="project" value="InterPro"/>
</dbReference>
<dbReference type="InterPro" id="IPR033655">
    <property type="entry name" value="TGS_RelA/SpoT"/>
</dbReference>
<dbReference type="PANTHER" id="PTHR21262:SF36">
    <property type="entry name" value="BIFUNCTIONAL (P)PPGPP SYNTHASE_HYDROLASE SPOT"/>
    <property type="match status" value="1"/>
</dbReference>
<evidence type="ECO:0000259" key="4">
    <source>
        <dbReference type="PROSITE" id="PS51880"/>
    </source>
</evidence>
<dbReference type="PANTHER" id="PTHR21262">
    <property type="entry name" value="GUANOSINE-3',5'-BIS DIPHOSPHATE 3'-PYROPHOSPHOHYDROLASE"/>
    <property type="match status" value="1"/>
</dbReference>
<gene>
    <name evidence="5" type="ORF">HYY65_01280</name>
</gene>
<dbReference type="Gene3D" id="3.30.70.260">
    <property type="match status" value="1"/>
</dbReference>
<dbReference type="PROSITE" id="PS51671">
    <property type="entry name" value="ACT"/>
    <property type="match status" value="1"/>
</dbReference>
<dbReference type="EMBL" id="JACPSX010000023">
    <property type="protein sequence ID" value="MBI3013707.1"/>
    <property type="molecule type" value="Genomic_DNA"/>
</dbReference>
<feature type="domain" description="TGS" evidence="4">
    <location>
        <begin position="384"/>
        <end position="445"/>
    </location>
</feature>
<dbReference type="GO" id="GO:0008728">
    <property type="term" value="F:GTP diphosphokinase activity"/>
    <property type="evidence" value="ECO:0007669"/>
    <property type="project" value="TreeGrafter"/>
</dbReference>
<dbReference type="GO" id="GO:0005886">
    <property type="term" value="C:plasma membrane"/>
    <property type="evidence" value="ECO:0007669"/>
    <property type="project" value="TreeGrafter"/>
</dbReference>
<dbReference type="SMART" id="SM00471">
    <property type="entry name" value="HDc"/>
    <property type="match status" value="1"/>
</dbReference>
<dbReference type="InterPro" id="IPR007685">
    <property type="entry name" value="RelA_SpoT"/>
</dbReference>
<evidence type="ECO:0000259" key="3">
    <source>
        <dbReference type="PROSITE" id="PS51831"/>
    </source>
</evidence>
<dbReference type="Pfam" id="PF13291">
    <property type="entry name" value="ACT_4"/>
    <property type="match status" value="1"/>
</dbReference>
<dbReference type="InterPro" id="IPR043519">
    <property type="entry name" value="NT_sf"/>
</dbReference>
<dbReference type="Proteomes" id="UP000741360">
    <property type="component" value="Unassembled WGS sequence"/>
</dbReference>
<dbReference type="CDD" id="cd00077">
    <property type="entry name" value="HDc"/>
    <property type="match status" value="1"/>
</dbReference>
<dbReference type="CDD" id="cd05399">
    <property type="entry name" value="NT_Rel-Spo_like"/>
    <property type="match status" value="1"/>
</dbReference>
<dbReference type="InterPro" id="IPR045600">
    <property type="entry name" value="RelA/SpoT_AH_RIS"/>
</dbReference>
<dbReference type="NCBIfam" id="TIGR00691">
    <property type="entry name" value="spoT_relA"/>
    <property type="match status" value="1"/>
</dbReference>
<dbReference type="GO" id="GO:0008893">
    <property type="term" value="F:guanosine-3',5'-bis(diphosphate) 3'-diphosphatase activity"/>
    <property type="evidence" value="ECO:0007669"/>
    <property type="project" value="TreeGrafter"/>
</dbReference>
<feature type="domain" description="HD" evidence="3">
    <location>
        <begin position="45"/>
        <end position="144"/>
    </location>
</feature>
<sequence length="732" mass="83185">MIRLEDLTEKVHSYNPKADVDIIWKAYVFSAKVHRGQVRLSGSPYLSHPMEVAYILAQLKMDSTTVAAGLLHDTVEDTYTTLEEIREVFGEEMVELVDGVTKISKMQFASSEHQQAENVRKMILAMAKDIRVVIIKLGDRMHNMRTLEHLSVEKQRRIAQETFDIYAPIANRLGIGWVKMELEDTAFRYLHPKVYADLSMRVAKGLGEREKYIQEVRSIICRELEKAGISGSIEGRPKHFFSIYHKMLNQNISFDEVYDLQALRIITDSVRNCYAILGIIHSLWKPIPGKVKDYIAMPKSNMYQSLHTTIMGPAGERVEFQIRTEEMHQTAEEGIAAHWRYKEGGKRGEYDARFTWLRHLLEWQQDLQDPREFMRNVKVDLFPEEVYVFTPKGDVKNLPTGSTPVDFAYTIHTDIGHRCVGAKVNGKLVPLRYQLENGDIVEILTTTNHVPSRDWLKFVKSSRARAKIKAFINAQEKERSISLGREILEKELKRYNIPMPKPQKLREEMGPLAGSLGFQSAEDLLASVGYGKVSVQQVVNALVPPEKIEERRRRDDASLRRAVEKVAQKSAGDGVKVGGADDILIRYAKCCNPVPGDKIVGFITRGRGVSIHTEDCPDVAGLEYDPARKISVEWDVEKTVPHPVKIAVTNVDKPGMLALISAAISACNANISQANIYTTEEKKGFLDFVVEIYDLAHLEQVMRAIQEVKGVLRVERVRDLPQTRIRPRRSQA</sequence>
<reference evidence="5" key="1">
    <citation type="submission" date="2020-07" db="EMBL/GenBank/DDBJ databases">
        <title>Huge and variable diversity of episymbiotic CPR bacteria and DPANN archaea in groundwater ecosystems.</title>
        <authorList>
            <person name="He C.Y."/>
            <person name="Keren R."/>
            <person name="Whittaker M."/>
            <person name="Farag I.F."/>
            <person name="Doudna J."/>
            <person name="Cate J.H.D."/>
            <person name="Banfield J.F."/>
        </authorList>
    </citation>
    <scope>NUCLEOTIDE SEQUENCE</scope>
    <source>
        <strain evidence="5">NC_groundwater_717_Ag_S-0.2um_59_8</strain>
    </source>
</reference>
<dbReference type="CDD" id="cd01668">
    <property type="entry name" value="TGS_RSH"/>
    <property type="match status" value="1"/>
</dbReference>
<dbReference type="FunFam" id="3.30.460.10:FF:000001">
    <property type="entry name" value="GTP pyrophosphokinase RelA"/>
    <property type="match status" value="1"/>
</dbReference>
<dbReference type="InterPro" id="IPR012676">
    <property type="entry name" value="TGS-like"/>
</dbReference>
<dbReference type="SUPFAM" id="SSF81301">
    <property type="entry name" value="Nucleotidyltransferase"/>
    <property type="match status" value="1"/>
</dbReference>
<dbReference type="Gene3D" id="3.30.460.10">
    <property type="entry name" value="Beta Polymerase, domain 2"/>
    <property type="match status" value="1"/>
</dbReference>
<dbReference type="GO" id="GO:0042594">
    <property type="term" value="P:response to starvation"/>
    <property type="evidence" value="ECO:0007669"/>
    <property type="project" value="TreeGrafter"/>
</dbReference>
<dbReference type="InterPro" id="IPR003607">
    <property type="entry name" value="HD/PDEase_dom"/>
</dbReference>
<dbReference type="InterPro" id="IPR045865">
    <property type="entry name" value="ACT-like_dom_sf"/>
</dbReference>
<feature type="domain" description="ACT" evidence="2">
    <location>
        <begin position="645"/>
        <end position="719"/>
    </location>
</feature>
<evidence type="ECO:0000313" key="6">
    <source>
        <dbReference type="Proteomes" id="UP000741360"/>
    </source>
</evidence>
<dbReference type="InterPro" id="IPR006674">
    <property type="entry name" value="HD_domain"/>
</dbReference>
<dbReference type="Pfam" id="PF13328">
    <property type="entry name" value="HD_4"/>
    <property type="match status" value="1"/>
</dbReference>
<comment type="similarity">
    <text evidence="1">Belongs to the relA/spoT family.</text>
</comment>
<name>A0A932GMD8_UNCTE</name>
<dbReference type="PROSITE" id="PS51880">
    <property type="entry name" value="TGS"/>
    <property type="match status" value="1"/>
</dbReference>
<dbReference type="SUPFAM" id="SSF81271">
    <property type="entry name" value="TGS-like"/>
    <property type="match status" value="1"/>
</dbReference>
<dbReference type="Gene3D" id="1.10.3210.10">
    <property type="entry name" value="Hypothetical protein af1432"/>
    <property type="match status" value="1"/>
</dbReference>
<comment type="caution">
    <text evidence="5">The sequence shown here is derived from an EMBL/GenBank/DDBJ whole genome shotgun (WGS) entry which is preliminary data.</text>
</comment>